<evidence type="ECO:0000313" key="2">
    <source>
        <dbReference type="Proteomes" id="UP000747542"/>
    </source>
</evidence>
<accession>A0A8J5JIP7</accession>
<keyword evidence="2" id="KW-1185">Reference proteome</keyword>
<name>A0A8J5JIP7_HOMAM</name>
<evidence type="ECO:0000313" key="1">
    <source>
        <dbReference type="EMBL" id="KAG7156400.1"/>
    </source>
</evidence>
<feature type="non-terminal residue" evidence="1">
    <location>
        <position position="1"/>
    </location>
</feature>
<comment type="caution">
    <text evidence="1">The sequence shown here is derived from an EMBL/GenBank/DDBJ whole genome shotgun (WGS) entry which is preliminary data.</text>
</comment>
<protein>
    <submittedName>
        <fullName evidence="1">Uncharacterized protein</fullName>
    </submittedName>
</protein>
<dbReference type="AlphaFoldDB" id="A0A8J5JIP7"/>
<gene>
    <name evidence="1" type="ORF">Hamer_G006149</name>
</gene>
<sequence>FSLGFSPSELILGRNIRGPLKVLNENWVEEDETAKDRKFNVGGNVLLFLPIRKFPLQAKYQGPFEILSKIGDVNYIIAKLNVVCNTVTCDGVKEDELPKHDLGELKADIKLNNSDVLSDPSSKLCHLLQDQRSDVMCLLREFQPIFGDVPQPS</sequence>
<reference evidence="1" key="1">
    <citation type="journal article" date="2021" name="Sci. Adv.">
        <title>The American lobster genome reveals insights on longevity, neural, and immune adaptations.</title>
        <authorList>
            <person name="Polinski J.M."/>
            <person name="Zimin A.V."/>
            <person name="Clark K.F."/>
            <person name="Kohn A.B."/>
            <person name="Sadowski N."/>
            <person name="Timp W."/>
            <person name="Ptitsyn A."/>
            <person name="Khanna P."/>
            <person name="Romanova D.Y."/>
            <person name="Williams P."/>
            <person name="Greenwood S.J."/>
            <person name="Moroz L.L."/>
            <person name="Walt D.R."/>
            <person name="Bodnar A.G."/>
        </authorList>
    </citation>
    <scope>NUCLEOTIDE SEQUENCE</scope>
    <source>
        <strain evidence="1">GMGI-L3</strain>
    </source>
</reference>
<proteinExistence type="predicted"/>
<dbReference type="EMBL" id="JAHLQT010039184">
    <property type="protein sequence ID" value="KAG7156400.1"/>
    <property type="molecule type" value="Genomic_DNA"/>
</dbReference>
<dbReference type="Proteomes" id="UP000747542">
    <property type="component" value="Unassembled WGS sequence"/>
</dbReference>
<organism evidence="1 2">
    <name type="scientific">Homarus americanus</name>
    <name type="common">American lobster</name>
    <dbReference type="NCBI Taxonomy" id="6706"/>
    <lineage>
        <taxon>Eukaryota</taxon>
        <taxon>Metazoa</taxon>
        <taxon>Ecdysozoa</taxon>
        <taxon>Arthropoda</taxon>
        <taxon>Crustacea</taxon>
        <taxon>Multicrustacea</taxon>
        <taxon>Malacostraca</taxon>
        <taxon>Eumalacostraca</taxon>
        <taxon>Eucarida</taxon>
        <taxon>Decapoda</taxon>
        <taxon>Pleocyemata</taxon>
        <taxon>Astacidea</taxon>
        <taxon>Nephropoidea</taxon>
        <taxon>Nephropidae</taxon>
        <taxon>Homarus</taxon>
    </lineage>
</organism>